<organism evidence="2 3">
    <name type="scientific">Scophthalmus maximus</name>
    <name type="common">Turbot</name>
    <name type="synonym">Psetta maxima</name>
    <dbReference type="NCBI Taxonomy" id="52904"/>
    <lineage>
        <taxon>Eukaryota</taxon>
        <taxon>Metazoa</taxon>
        <taxon>Chordata</taxon>
        <taxon>Craniata</taxon>
        <taxon>Vertebrata</taxon>
        <taxon>Euteleostomi</taxon>
        <taxon>Actinopterygii</taxon>
        <taxon>Neopterygii</taxon>
        <taxon>Teleostei</taxon>
        <taxon>Neoteleostei</taxon>
        <taxon>Acanthomorphata</taxon>
        <taxon>Carangaria</taxon>
        <taxon>Pleuronectiformes</taxon>
        <taxon>Pleuronectoidei</taxon>
        <taxon>Scophthalmidae</taxon>
        <taxon>Scophthalmus</taxon>
    </lineage>
</organism>
<proteinExistence type="predicted"/>
<name>A0A6A4SS63_SCOMX</name>
<dbReference type="AlphaFoldDB" id="A0A6A4SS63"/>
<evidence type="ECO:0000313" key="2">
    <source>
        <dbReference type="EMBL" id="KAF0038036.1"/>
    </source>
</evidence>
<dbReference type="EMBL" id="VEVO01000009">
    <property type="protein sequence ID" value="KAF0038036.1"/>
    <property type="molecule type" value="Genomic_DNA"/>
</dbReference>
<protein>
    <submittedName>
        <fullName evidence="2">Uncharacterized protein</fullName>
    </submittedName>
</protein>
<reference evidence="2 3" key="1">
    <citation type="submission" date="2019-06" db="EMBL/GenBank/DDBJ databases">
        <title>Draft genomes of female and male turbot (Scophthalmus maximus).</title>
        <authorList>
            <person name="Xu H."/>
            <person name="Xu X.-W."/>
            <person name="Shao C."/>
            <person name="Chen S."/>
        </authorList>
    </citation>
    <scope>NUCLEOTIDE SEQUENCE [LARGE SCALE GENOMIC DNA]</scope>
    <source>
        <strain evidence="2">Ysfricsl-2016a</strain>
        <tissue evidence="2">Blood</tissue>
    </source>
</reference>
<feature type="region of interest" description="Disordered" evidence="1">
    <location>
        <begin position="73"/>
        <end position="101"/>
    </location>
</feature>
<comment type="caution">
    <text evidence="2">The sequence shown here is derived from an EMBL/GenBank/DDBJ whole genome shotgun (WGS) entry which is preliminary data.</text>
</comment>
<evidence type="ECO:0000256" key="1">
    <source>
        <dbReference type="SAM" id="MobiDB-lite"/>
    </source>
</evidence>
<accession>A0A6A4SS63</accession>
<sequence length="212" mass="24237">MYFNGQQHYKLIGQIDACTLHYRRTSAAKKLGEDTDATLMSPKDAQHYINWQHATYLLPLIIYSELNNKKVDGDASTGPKHGTRIKNKDRFDPIHDFTPKPDMEQRLRSASSVDELMSLIYPSYWATLKCRSKLFAAAASSASKLTQWPQPHRLRPLADTEEPKFAAAYLNLDVLKSTNVSCRQNARSRSLMPCPELVFPRFSHLPLCRQVR</sequence>
<gene>
    <name evidence="2" type="ORF">F2P81_010910</name>
</gene>
<dbReference type="Proteomes" id="UP000438429">
    <property type="component" value="Unassembled WGS sequence"/>
</dbReference>
<feature type="compositionally biased region" description="Basic and acidic residues" evidence="1">
    <location>
        <begin position="86"/>
        <end position="101"/>
    </location>
</feature>
<evidence type="ECO:0000313" key="3">
    <source>
        <dbReference type="Proteomes" id="UP000438429"/>
    </source>
</evidence>